<dbReference type="EMBL" id="CAKOGP040001668">
    <property type="protein sequence ID" value="CAJ1946280.1"/>
    <property type="molecule type" value="Genomic_DNA"/>
</dbReference>
<dbReference type="AlphaFoldDB" id="A0AAD2CUN2"/>
<evidence type="ECO:0000313" key="2">
    <source>
        <dbReference type="Proteomes" id="UP001295423"/>
    </source>
</evidence>
<name>A0AAD2CUN2_9STRA</name>
<sequence length="75" mass="8066">MMKIRSNTIVACSSLDAPGCPPNKPHIDSEARSIDTTRRACIYDHTNGPIVWPILSGSLRSGAGPNKVLFSNCIL</sequence>
<comment type="caution">
    <text evidence="1">The sequence shown here is derived from an EMBL/GenBank/DDBJ whole genome shotgun (WGS) entry which is preliminary data.</text>
</comment>
<organism evidence="1 2">
    <name type="scientific">Cylindrotheca closterium</name>
    <dbReference type="NCBI Taxonomy" id="2856"/>
    <lineage>
        <taxon>Eukaryota</taxon>
        <taxon>Sar</taxon>
        <taxon>Stramenopiles</taxon>
        <taxon>Ochrophyta</taxon>
        <taxon>Bacillariophyta</taxon>
        <taxon>Bacillariophyceae</taxon>
        <taxon>Bacillariophycidae</taxon>
        <taxon>Bacillariales</taxon>
        <taxon>Bacillariaceae</taxon>
        <taxon>Cylindrotheca</taxon>
    </lineage>
</organism>
<reference evidence="1" key="1">
    <citation type="submission" date="2023-08" db="EMBL/GenBank/DDBJ databases">
        <authorList>
            <person name="Audoor S."/>
            <person name="Bilcke G."/>
        </authorList>
    </citation>
    <scope>NUCLEOTIDE SEQUENCE</scope>
</reference>
<accession>A0AAD2CUN2</accession>
<evidence type="ECO:0000313" key="1">
    <source>
        <dbReference type="EMBL" id="CAJ1946280.1"/>
    </source>
</evidence>
<gene>
    <name evidence="1" type="ORF">CYCCA115_LOCUS10421</name>
</gene>
<keyword evidence="2" id="KW-1185">Reference proteome</keyword>
<proteinExistence type="predicted"/>
<protein>
    <submittedName>
        <fullName evidence="1">Uncharacterized protein</fullName>
    </submittedName>
</protein>
<dbReference type="Proteomes" id="UP001295423">
    <property type="component" value="Unassembled WGS sequence"/>
</dbReference>